<gene>
    <name evidence="2" type="ORF">Pan216_00770</name>
</gene>
<reference evidence="2 3" key="1">
    <citation type="submission" date="2019-02" db="EMBL/GenBank/DDBJ databases">
        <title>Deep-cultivation of Planctomycetes and their phenomic and genomic characterization uncovers novel biology.</title>
        <authorList>
            <person name="Wiegand S."/>
            <person name="Jogler M."/>
            <person name="Boedeker C."/>
            <person name="Pinto D."/>
            <person name="Vollmers J."/>
            <person name="Rivas-Marin E."/>
            <person name="Kohn T."/>
            <person name="Peeters S.H."/>
            <person name="Heuer A."/>
            <person name="Rast P."/>
            <person name="Oberbeckmann S."/>
            <person name="Bunk B."/>
            <person name="Jeske O."/>
            <person name="Meyerdierks A."/>
            <person name="Storesund J.E."/>
            <person name="Kallscheuer N."/>
            <person name="Luecker S."/>
            <person name="Lage O.M."/>
            <person name="Pohl T."/>
            <person name="Merkel B.J."/>
            <person name="Hornburger P."/>
            <person name="Mueller R.-W."/>
            <person name="Bruemmer F."/>
            <person name="Labrenz M."/>
            <person name="Spormann A.M."/>
            <person name="Op den Camp H."/>
            <person name="Overmann J."/>
            <person name="Amann R."/>
            <person name="Jetten M.S.M."/>
            <person name="Mascher T."/>
            <person name="Medema M.H."/>
            <person name="Devos D.P."/>
            <person name="Kaster A.-K."/>
            <person name="Ovreas L."/>
            <person name="Rohde M."/>
            <person name="Galperin M.Y."/>
            <person name="Jogler C."/>
        </authorList>
    </citation>
    <scope>NUCLEOTIDE SEQUENCE [LARGE SCALE GENOMIC DNA]</scope>
    <source>
        <strain evidence="2 3">Pan216</strain>
    </source>
</reference>
<evidence type="ECO:0000256" key="1">
    <source>
        <dbReference type="SAM" id="Phobius"/>
    </source>
</evidence>
<evidence type="ECO:0000313" key="2">
    <source>
        <dbReference type="EMBL" id="QDU59249.1"/>
    </source>
</evidence>
<evidence type="ECO:0000313" key="3">
    <source>
        <dbReference type="Proteomes" id="UP000317093"/>
    </source>
</evidence>
<dbReference type="AlphaFoldDB" id="A0A518AWY8"/>
<dbReference type="KEGG" id="knv:Pan216_00770"/>
<sequence>MVTTETTAAQEVASKAGQATFFQRWWRGLLIVGTLSTAVVVLLTLVWFQPPFYADRVSEKDAAKRRELSRRFLSSGSRLFSDIQNSRVWSADFTEEQINAWLAEDFESNLAAYTLPSGVSKPRVAIQGDQIQVGFRYQRGPLATIVHFSARAWVPQRNVLALELSGAKAGALPLPASHTRQVVETIALTNGVEVTWKRNGRRLVALFRFPRNPEHVVLLKLQIEGNQVALEGTSGRGDFQSTDYAPTAN</sequence>
<dbReference type="EMBL" id="CP036279">
    <property type="protein sequence ID" value="QDU59249.1"/>
    <property type="molecule type" value="Genomic_DNA"/>
</dbReference>
<keyword evidence="1" id="KW-0812">Transmembrane</keyword>
<dbReference type="OrthoDB" id="274988at2"/>
<keyword evidence="1" id="KW-1133">Transmembrane helix</keyword>
<proteinExistence type="predicted"/>
<organism evidence="2 3">
    <name type="scientific">Kolteria novifilia</name>
    <dbReference type="NCBI Taxonomy" id="2527975"/>
    <lineage>
        <taxon>Bacteria</taxon>
        <taxon>Pseudomonadati</taxon>
        <taxon>Planctomycetota</taxon>
        <taxon>Planctomycetia</taxon>
        <taxon>Kolteriales</taxon>
        <taxon>Kolteriaceae</taxon>
        <taxon>Kolteria</taxon>
    </lineage>
</organism>
<feature type="transmembrane region" description="Helical" evidence="1">
    <location>
        <begin position="25"/>
        <end position="48"/>
    </location>
</feature>
<name>A0A518AWY8_9BACT</name>
<accession>A0A518AWY8</accession>
<keyword evidence="3" id="KW-1185">Reference proteome</keyword>
<protein>
    <submittedName>
        <fullName evidence="2">Uncharacterized protein</fullName>
    </submittedName>
</protein>
<dbReference type="RefSeq" id="WP_145253301.1">
    <property type="nucleotide sequence ID" value="NZ_CP036279.1"/>
</dbReference>
<dbReference type="Proteomes" id="UP000317093">
    <property type="component" value="Chromosome"/>
</dbReference>
<keyword evidence="1" id="KW-0472">Membrane</keyword>